<evidence type="ECO:0000256" key="1">
    <source>
        <dbReference type="ARBA" id="ARBA00022553"/>
    </source>
</evidence>
<dbReference type="InterPro" id="IPR025497">
    <property type="entry name" value="PatA-like_N"/>
</dbReference>
<evidence type="ECO:0000313" key="5">
    <source>
        <dbReference type="Proteomes" id="UP000809273"/>
    </source>
</evidence>
<dbReference type="Proteomes" id="UP000809273">
    <property type="component" value="Unassembled WGS sequence"/>
</dbReference>
<reference evidence="4" key="2">
    <citation type="submission" date="2021-01" db="EMBL/GenBank/DDBJ databases">
        <authorList>
            <person name="Hahn C.R."/>
            <person name="Youssef N.H."/>
            <person name="Elshahed M."/>
        </authorList>
    </citation>
    <scope>NUCLEOTIDE SEQUENCE</scope>
    <source>
        <strain evidence="4">Zod_Metabat.24</strain>
    </source>
</reference>
<dbReference type="InterPro" id="IPR001789">
    <property type="entry name" value="Sig_transdc_resp-reg_receiver"/>
</dbReference>
<evidence type="ECO:0000256" key="2">
    <source>
        <dbReference type="PROSITE-ProRule" id="PRU00169"/>
    </source>
</evidence>
<dbReference type="EMBL" id="JAFGIX010000033">
    <property type="protein sequence ID" value="MBN1572978.1"/>
    <property type="molecule type" value="Genomic_DNA"/>
</dbReference>
<feature type="modified residue" description="4-aspartylphosphate" evidence="2">
    <location>
        <position position="242"/>
    </location>
</feature>
<comment type="caution">
    <text evidence="4">The sequence shown here is derived from an EMBL/GenBank/DDBJ whole genome shotgun (WGS) entry which is preliminary data.</text>
</comment>
<dbReference type="InterPro" id="IPR011006">
    <property type="entry name" value="CheY-like_superfamily"/>
</dbReference>
<evidence type="ECO:0000259" key="3">
    <source>
        <dbReference type="PROSITE" id="PS50110"/>
    </source>
</evidence>
<dbReference type="SUPFAM" id="SSF52172">
    <property type="entry name" value="CheY-like"/>
    <property type="match status" value="1"/>
</dbReference>
<sequence>MEDLEGKVPQIEGNFTALSLVSLIQGISNNRKMLITLYSNDGSDGTLFFDNSNIVGAFVGDVLTGKKAFFRMIEWEDARFQAYDIEDIKKDRYNINLDVSHLLLEGLRQKDEKNKLKESVLPIYKIKKAEGSFELIDKEKELWNLIPPEGIFINTLVNRTSMTDWEAYASLSDMMRKKALLFMKIKTMVIDDSEFMTKILEDILKKIYKDMMLVKTFHTGAEAIKVINNPDKKNHPDVIFTDIMMEQTSGMEVIKAARSQDPPIGIIAVTSLQREIKDILDAGANYLHKNWITKDNVGEIIEDLLERTICGELSVIGGESVEI</sequence>
<organism evidence="4 5">
    <name type="scientific">Candidatus Zymogenus saltonus</name>
    <dbReference type="NCBI Taxonomy" id="2844893"/>
    <lineage>
        <taxon>Bacteria</taxon>
        <taxon>Deltaproteobacteria</taxon>
        <taxon>Candidatus Zymogenia</taxon>
        <taxon>Candidatus Zymogeniales</taxon>
        <taxon>Candidatus Zymogenaceae</taxon>
        <taxon>Candidatus Zymogenus</taxon>
    </lineage>
</organism>
<gene>
    <name evidence="4" type="ORF">JW984_07275</name>
</gene>
<dbReference type="SMART" id="SM00448">
    <property type="entry name" value="REC"/>
    <property type="match status" value="1"/>
</dbReference>
<name>A0A9D8KEE2_9DELT</name>
<dbReference type="PANTHER" id="PTHR44591:SF3">
    <property type="entry name" value="RESPONSE REGULATORY DOMAIN-CONTAINING PROTEIN"/>
    <property type="match status" value="1"/>
</dbReference>
<proteinExistence type="predicted"/>
<dbReference type="GO" id="GO:0000160">
    <property type="term" value="P:phosphorelay signal transduction system"/>
    <property type="evidence" value="ECO:0007669"/>
    <property type="project" value="InterPro"/>
</dbReference>
<protein>
    <submittedName>
        <fullName evidence="4">Response regulator</fullName>
    </submittedName>
</protein>
<dbReference type="PROSITE" id="PS50110">
    <property type="entry name" value="RESPONSE_REGULATORY"/>
    <property type="match status" value="1"/>
</dbReference>
<dbReference type="Pfam" id="PF00072">
    <property type="entry name" value="Response_reg"/>
    <property type="match status" value="1"/>
</dbReference>
<dbReference type="InterPro" id="IPR050595">
    <property type="entry name" value="Bact_response_regulator"/>
</dbReference>
<keyword evidence="1 2" id="KW-0597">Phosphoprotein</keyword>
<dbReference type="Gene3D" id="3.40.50.2300">
    <property type="match status" value="1"/>
</dbReference>
<evidence type="ECO:0000313" key="4">
    <source>
        <dbReference type="EMBL" id="MBN1572978.1"/>
    </source>
</evidence>
<dbReference type="CDD" id="cd00156">
    <property type="entry name" value="REC"/>
    <property type="match status" value="1"/>
</dbReference>
<dbReference type="PANTHER" id="PTHR44591">
    <property type="entry name" value="STRESS RESPONSE REGULATOR PROTEIN 1"/>
    <property type="match status" value="1"/>
</dbReference>
<dbReference type="Pfam" id="PF14332">
    <property type="entry name" value="DUF4388"/>
    <property type="match status" value="1"/>
</dbReference>
<feature type="domain" description="Response regulatory" evidence="3">
    <location>
        <begin position="186"/>
        <end position="305"/>
    </location>
</feature>
<reference evidence="4" key="1">
    <citation type="journal article" date="2021" name="Environ. Microbiol.">
        <title>Genomic characterization of three novel Desulfobacterota classes expand the metabolic and phylogenetic diversity of the phylum.</title>
        <authorList>
            <person name="Murphy C.L."/>
            <person name="Biggerstaff J."/>
            <person name="Eichhorn A."/>
            <person name="Ewing E."/>
            <person name="Shahan R."/>
            <person name="Soriano D."/>
            <person name="Stewart S."/>
            <person name="VanMol K."/>
            <person name="Walker R."/>
            <person name="Walters P."/>
            <person name="Elshahed M.S."/>
            <person name="Youssef N.H."/>
        </authorList>
    </citation>
    <scope>NUCLEOTIDE SEQUENCE</scope>
    <source>
        <strain evidence="4">Zod_Metabat.24</strain>
    </source>
</reference>
<accession>A0A9D8KEE2</accession>
<dbReference type="AlphaFoldDB" id="A0A9D8KEE2"/>